<gene>
    <name evidence="1" type="ORF">O6H91_10G074600</name>
</gene>
<dbReference type="EMBL" id="CM055101">
    <property type="protein sequence ID" value="KAJ7541751.1"/>
    <property type="molecule type" value="Genomic_DNA"/>
</dbReference>
<name>A0ACC2CI89_DIPCM</name>
<reference evidence="2" key="1">
    <citation type="journal article" date="2024" name="Proc. Natl. Acad. Sci. U.S.A.">
        <title>Extraordinary preservation of gene collinearity over three hundred million years revealed in homosporous lycophytes.</title>
        <authorList>
            <person name="Li C."/>
            <person name="Wickell D."/>
            <person name="Kuo L.Y."/>
            <person name="Chen X."/>
            <person name="Nie B."/>
            <person name="Liao X."/>
            <person name="Peng D."/>
            <person name="Ji J."/>
            <person name="Jenkins J."/>
            <person name="Williams M."/>
            <person name="Shu S."/>
            <person name="Plott C."/>
            <person name="Barry K."/>
            <person name="Rajasekar S."/>
            <person name="Grimwood J."/>
            <person name="Han X."/>
            <person name="Sun S."/>
            <person name="Hou Z."/>
            <person name="He W."/>
            <person name="Dai G."/>
            <person name="Sun C."/>
            <person name="Schmutz J."/>
            <person name="Leebens-Mack J.H."/>
            <person name="Li F.W."/>
            <person name="Wang L."/>
        </authorList>
    </citation>
    <scope>NUCLEOTIDE SEQUENCE [LARGE SCALE GENOMIC DNA]</scope>
    <source>
        <strain evidence="2">cv. PW_Plant_1</strain>
    </source>
</reference>
<keyword evidence="2" id="KW-1185">Reference proteome</keyword>
<evidence type="ECO:0000313" key="1">
    <source>
        <dbReference type="EMBL" id="KAJ7541751.1"/>
    </source>
</evidence>
<dbReference type="Proteomes" id="UP001162992">
    <property type="component" value="Chromosome 10"/>
</dbReference>
<accession>A0ACC2CI89</accession>
<comment type="caution">
    <text evidence="1">The sequence shown here is derived from an EMBL/GenBank/DDBJ whole genome shotgun (WGS) entry which is preliminary data.</text>
</comment>
<organism evidence="1 2">
    <name type="scientific">Diphasiastrum complanatum</name>
    <name type="common">Issler's clubmoss</name>
    <name type="synonym">Lycopodium complanatum</name>
    <dbReference type="NCBI Taxonomy" id="34168"/>
    <lineage>
        <taxon>Eukaryota</taxon>
        <taxon>Viridiplantae</taxon>
        <taxon>Streptophyta</taxon>
        <taxon>Embryophyta</taxon>
        <taxon>Tracheophyta</taxon>
        <taxon>Lycopodiopsida</taxon>
        <taxon>Lycopodiales</taxon>
        <taxon>Lycopodiaceae</taxon>
        <taxon>Lycopodioideae</taxon>
        <taxon>Diphasiastrum</taxon>
    </lineage>
</organism>
<proteinExistence type="predicted"/>
<protein>
    <submittedName>
        <fullName evidence="1">Uncharacterized protein</fullName>
    </submittedName>
</protein>
<evidence type="ECO:0000313" key="2">
    <source>
        <dbReference type="Proteomes" id="UP001162992"/>
    </source>
</evidence>
<sequence length="337" mass="37268">MIKNIQSMGNGGDNVDLTQDILSALPSDPFELLDVARRITSMAMAARVTKIENDEKKMVQKVAEKDKTISEQRDRLFEIERSLEETTARLNHALDEQVKLTNEKSVLLATIKRLNREVTKLDAFKRSLMQSLQDDDENSQVDGGDKLSFLHTRSFKKSSAASDGGASSFKSYTIDGSETDCHVETDALRHGIYHRYTNSRTQIPPISPTIGSPAAKSAAGSPGPLSGSGSPNRRTMSEIRAPIHLSLPASETSTAPNSPPSAGALPVHGNKVDGKEFFRKARNRLSYEQFKEFLANIKELNSHRRSREETLKIADDIFGPNNKDLYSVFVGLLSRHL</sequence>